<dbReference type="EMBL" id="CABFLZ010000018">
    <property type="protein sequence ID" value="VTY05767.1"/>
    <property type="molecule type" value="Genomic_DNA"/>
</dbReference>
<comment type="caution">
    <text evidence="1">The sequence shown here is derived from an EMBL/GenBank/DDBJ whole genome shotgun (WGS) entry which is preliminary data.</text>
</comment>
<reference evidence="1" key="1">
    <citation type="submission" date="2019-05" db="EMBL/GenBank/DDBJ databases">
        <authorList>
            <person name="Hibberd M."/>
        </authorList>
    </citation>
    <scope>NUCLEOTIDE SEQUENCE</scope>
    <source>
        <strain evidence="1">Neisseria_subflava_BgEED23</strain>
    </source>
</reference>
<sequence length="103" mass="9721">MIVGGADIDALGADVDVAGGGNITAGLAVGAAGIYPHAAFQAADLAGGLHGFFTFALAAVFHPAAKVFGVGDDGAADAGRNLALALALAVFGGADVDVAAGLE</sequence>
<accession>A0A9X9R0R4</accession>
<proteinExistence type="predicted"/>
<organism evidence="1 2">
    <name type="scientific">Neisseria subflava</name>
    <dbReference type="NCBI Taxonomy" id="28449"/>
    <lineage>
        <taxon>Bacteria</taxon>
        <taxon>Pseudomonadati</taxon>
        <taxon>Pseudomonadota</taxon>
        <taxon>Betaproteobacteria</taxon>
        <taxon>Neisseriales</taxon>
        <taxon>Neisseriaceae</taxon>
        <taxon>Neisseria</taxon>
    </lineage>
</organism>
<gene>
    <name evidence="1" type="ORF">ONOEEDHL_02159</name>
</gene>
<name>A0A9X9R0R4_NEISU</name>
<evidence type="ECO:0000313" key="1">
    <source>
        <dbReference type="EMBL" id="VTY05767.1"/>
    </source>
</evidence>
<dbReference type="AlphaFoldDB" id="A0A9X9R0R4"/>
<dbReference type="Proteomes" id="UP000626795">
    <property type="component" value="Unassembled WGS sequence"/>
</dbReference>
<evidence type="ECO:0000313" key="2">
    <source>
        <dbReference type="Proteomes" id="UP000626795"/>
    </source>
</evidence>
<protein>
    <submittedName>
        <fullName evidence="1">Uncharacterized protein</fullName>
    </submittedName>
</protein>
<keyword evidence="2" id="KW-1185">Reference proteome</keyword>